<feature type="region of interest" description="Disordered" evidence="1">
    <location>
        <begin position="1"/>
        <end position="34"/>
    </location>
</feature>
<evidence type="ECO:0000313" key="3">
    <source>
        <dbReference type="Proteomes" id="UP000199013"/>
    </source>
</evidence>
<dbReference type="Pfam" id="PF20060">
    <property type="entry name" value="DUF6459"/>
    <property type="match status" value="1"/>
</dbReference>
<gene>
    <name evidence="2" type="ORF">FDG2_1660</name>
</gene>
<dbReference type="EMBL" id="FLUV01000693">
    <property type="protein sequence ID" value="SBW20333.1"/>
    <property type="molecule type" value="Genomic_DNA"/>
</dbReference>
<sequence length="267" mass="28125">MTTAITAADPARAGSTRTRRFYQIPITPTDPPYDDDPQAGTWVTRPPAGPAATAAPVIGAAAPVVLALPHTDHGDQRQHTARSTAESQKQRDHVLFARGLPAGSGVPAGSALPIREVREAHVPESLVQALPGPGRTDAPGSRTIPSARAAATVVVRAIVEAVTGIRPVAHLAAWTSPQVQADLERLVADNVRHRRHTLRCLRVCEPREGIAEVAAVITRGERVSALALRMETSGSRWRVTALQTDALRRSSGTAGAARTGAAPSRRA</sequence>
<protein>
    <submittedName>
        <fullName evidence="2">Uncharacterized protein</fullName>
    </submittedName>
</protein>
<dbReference type="AlphaFoldDB" id="A0A1C3NW35"/>
<name>A0A1C3NW35_9ACTN</name>
<accession>A0A1C3NW35</accession>
<evidence type="ECO:0000256" key="1">
    <source>
        <dbReference type="SAM" id="MobiDB-lite"/>
    </source>
</evidence>
<dbReference type="Proteomes" id="UP000199013">
    <property type="component" value="Unassembled WGS sequence"/>
</dbReference>
<keyword evidence="3" id="KW-1185">Reference proteome</keyword>
<dbReference type="InterPro" id="IPR045596">
    <property type="entry name" value="DUF6459"/>
</dbReference>
<organism evidence="2 3">
    <name type="scientific">Candidatus Protofrankia californiensis</name>
    <dbReference type="NCBI Taxonomy" id="1839754"/>
    <lineage>
        <taxon>Bacteria</taxon>
        <taxon>Bacillati</taxon>
        <taxon>Actinomycetota</taxon>
        <taxon>Actinomycetes</taxon>
        <taxon>Frankiales</taxon>
        <taxon>Frankiaceae</taxon>
        <taxon>Protofrankia</taxon>
    </lineage>
</organism>
<evidence type="ECO:0000313" key="2">
    <source>
        <dbReference type="EMBL" id="SBW20333.1"/>
    </source>
</evidence>
<proteinExistence type="predicted"/>
<reference evidence="3" key="1">
    <citation type="submission" date="2016-02" db="EMBL/GenBank/DDBJ databases">
        <authorList>
            <person name="Wibberg D."/>
        </authorList>
    </citation>
    <scope>NUCLEOTIDE SEQUENCE [LARGE SCALE GENOMIC DNA]</scope>
</reference>